<evidence type="ECO:0000313" key="1">
    <source>
        <dbReference type="EMBL" id="KAG0430838.1"/>
    </source>
</evidence>
<keyword evidence="2" id="KW-1185">Reference proteome</keyword>
<evidence type="ECO:0000313" key="2">
    <source>
        <dbReference type="Proteomes" id="UP000805193"/>
    </source>
</evidence>
<reference evidence="1 2" key="1">
    <citation type="journal article" date="2020" name="Cell">
        <title>Large-Scale Comparative Analyses of Tick Genomes Elucidate Their Genetic Diversity and Vector Capacities.</title>
        <authorList>
            <consortium name="Tick Genome and Microbiome Consortium (TIGMIC)"/>
            <person name="Jia N."/>
            <person name="Wang J."/>
            <person name="Shi W."/>
            <person name="Du L."/>
            <person name="Sun Y."/>
            <person name="Zhan W."/>
            <person name="Jiang J.F."/>
            <person name="Wang Q."/>
            <person name="Zhang B."/>
            <person name="Ji P."/>
            <person name="Bell-Sakyi L."/>
            <person name="Cui X.M."/>
            <person name="Yuan T.T."/>
            <person name="Jiang B.G."/>
            <person name="Yang W.F."/>
            <person name="Lam T.T."/>
            <person name="Chang Q.C."/>
            <person name="Ding S.J."/>
            <person name="Wang X.J."/>
            <person name="Zhu J.G."/>
            <person name="Ruan X.D."/>
            <person name="Zhao L."/>
            <person name="Wei J.T."/>
            <person name="Ye R.Z."/>
            <person name="Que T.C."/>
            <person name="Du C.H."/>
            <person name="Zhou Y.H."/>
            <person name="Cheng J.X."/>
            <person name="Dai P.F."/>
            <person name="Guo W.B."/>
            <person name="Han X.H."/>
            <person name="Huang E.J."/>
            <person name="Li L.F."/>
            <person name="Wei W."/>
            <person name="Gao Y.C."/>
            <person name="Liu J.Z."/>
            <person name="Shao H.Z."/>
            <person name="Wang X."/>
            <person name="Wang C.C."/>
            <person name="Yang T.C."/>
            <person name="Huo Q.B."/>
            <person name="Li W."/>
            <person name="Chen H.Y."/>
            <person name="Chen S.E."/>
            <person name="Zhou L.G."/>
            <person name="Ni X.B."/>
            <person name="Tian J.H."/>
            <person name="Sheng Y."/>
            <person name="Liu T."/>
            <person name="Pan Y.S."/>
            <person name="Xia L.Y."/>
            <person name="Li J."/>
            <person name="Zhao F."/>
            <person name="Cao W.C."/>
        </authorList>
    </citation>
    <scope>NUCLEOTIDE SEQUENCE [LARGE SCALE GENOMIC DNA]</scope>
    <source>
        <strain evidence="1">Iper-2018</strain>
    </source>
</reference>
<name>A0AC60QAE1_IXOPE</name>
<protein>
    <submittedName>
        <fullName evidence="1">Uncharacterized protein</fullName>
    </submittedName>
</protein>
<sequence length="255" mass="29198">LPQSFSDLVRLGWNPDDESCPARLGGDRDERLQNLVNEARQFLAALGQSPADRQDSQASAELRRTLDRLDSLGPLRLLFARGPGRQRNDVDSESSSPPLPSQREMSTQQHEFKLPARGTCTFHWVRCYAFVQWRSGLLKGHVSDRINDNLNDHRPRGNTVSCPNRCFGPSYTWCLHDQRLSGCVSVGPRHYLVQGPDDSASKQLRQNVSQFYDFLPNCYLQQRPCVSDHFINGEYDHLRRRVSRSLKLHPCQRLN</sequence>
<gene>
    <name evidence="1" type="ORF">HPB47_022337</name>
</gene>
<feature type="non-terminal residue" evidence="1">
    <location>
        <position position="1"/>
    </location>
</feature>
<comment type="caution">
    <text evidence="1">The sequence shown here is derived from an EMBL/GenBank/DDBJ whole genome shotgun (WGS) entry which is preliminary data.</text>
</comment>
<organism evidence="1 2">
    <name type="scientific">Ixodes persulcatus</name>
    <name type="common">Taiga tick</name>
    <dbReference type="NCBI Taxonomy" id="34615"/>
    <lineage>
        <taxon>Eukaryota</taxon>
        <taxon>Metazoa</taxon>
        <taxon>Ecdysozoa</taxon>
        <taxon>Arthropoda</taxon>
        <taxon>Chelicerata</taxon>
        <taxon>Arachnida</taxon>
        <taxon>Acari</taxon>
        <taxon>Parasitiformes</taxon>
        <taxon>Ixodida</taxon>
        <taxon>Ixodoidea</taxon>
        <taxon>Ixodidae</taxon>
        <taxon>Ixodinae</taxon>
        <taxon>Ixodes</taxon>
    </lineage>
</organism>
<proteinExistence type="predicted"/>
<dbReference type="Proteomes" id="UP000805193">
    <property type="component" value="Unassembled WGS sequence"/>
</dbReference>
<dbReference type="EMBL" id="JABSTQ010009284">
    <property type="protein sequence ID" value="KAG0430838.1"/>
    <property type="molecule type" value="Genomic_DNA"/>
</dbReference>
<accession>A0AC60QAE1</accession>